<dbReference type="PROSITE" id="PS51194">
    <property type="entry name" value="HELICASE_CTER"/>
    <property type="match status" value="1"/>
</dbReference>
<dbReference type="PANTHER" id="PTHR47962">
    <property type="entry name" value="ATP-DEPENDENT HELICASE LHR-RELATED-RELATED"/>
    <property type="match status" value="1"/>
</dbReference>
<evidence type="ECO:0000259" key="1">
    <source>
        <dbReference type="PROSITE" id="PS50035"/>
    </source>
</evidence>
<dbReference type="Pfam" id="PF11907">
    <property type="entry name" value="DUF3427"/>
    <property type="match status" value="1"/>
</dbReference>
<dbReference type="RefSeq" id="WP_284874061.1">
    <property type="nucleotide sequence ID" value="NZ_CP126970.1"/>
</dbReference>
<dbReference type="Proteomes" id="UP001238805">
    <property type="component" value="Chromosome"/>
</dbReference>
<dbReference type="InterPro" id="IPR006935">
    <property type="entry name" value="Helicase/UvrB_N"/>
</dbReference>
<dbReference type="SMART" id="SM00490">
    <property type="entry name" value="HELICc"/>
    <property type="match status" value="1"/>
</dbReference>
<organism evidence="4 5">
    <name type="scientific">Corynebacterium suedekumii</name>
    <dbReference type="NCBI Taxonomy" id="3049801"/>
    <lineage>
        <taxon>Bacteria</taxon>
        <taxon>Bacillati</taxon>
        <taxon>Actinomycetota</taxon>
        <taxon>Actinomycetes</taxon>
        <taxon>Mycobacteriales</taxon>
        <taxon>Corynebacteriaceae</taxon>
        <taxon>Corynebacterium</taxon>
    </lineage>
</organism>
<dbReference type="PANTHER" id="PTHR47962:SF7">
    <property type="entry name" value="MITOCHONDRIAL ATP-DEPENDENT HELICASE IRC3-RELATED"/>
    <property type="match status" value="1"/>
</dbReference>
<dbReference type="Gene3D" id="3.30.870.10">
    <property type="entry name" value="Endonuclease Chain A"/>
    <property type="match status" value="1"/>
</dbReference>
<dbReference type="InterPro" id="IPR021835">
    <property type="entry name" value="DUF3427"/>
</dbReference>
<dbReference type="Gene3D" id="3.40.50.300">
    <property type="entry name" value="P-loop containing nucleotide triphosphate hydrolases"/>
    <property type="match status" value="2"/>
</dbReference>
<proteinExistence type="predicted"/>
<accession>A0ABY8VK89</accession>
<dbReference type="PROSITE" id="PS51192">
    <property type="entry name" value="HELICASE_ATP_BIND_1"/>
    <property type="match status" value="1"/>
</dbReference>
<dbReference type="InterPro" id="IPR014001">
    <property type="entry name" value="Helicase_ATP-bd"/>
</dbReference>
<dbReference type="CDD" id="cd18032">
    <property type="entry name" value="DEXHc_RE_I_III_res"/>
    <property type="match status" value="1"/>
</dbReference>
<sequence length="1042" mass="117372">MSSDDLALPFGAYETPVTARIRERIEATREAWPSVGISDPVVDPDLKQRYIEAVSRNLADRLTRRLESVSDPEQRISLINGIARLLDEGDTVVDERLLHAVYESKLADPPQPPEISLAGASLLTNSPKEPSLSNELRREIATADSVDLLIAFIKRSGIAVLDDHLTELRDRGIPFRVITSTYCGATESAAVERLVAEYGAQVKIGYESRNTRLHAKAWLFRRKSGFDTAFVGSSNLSTSALVTGLEWNVRTSRSATPGVIEKFTATFDSYWNDPHFSPYDPQTDGARLQRALTTAKGTFDNVIELSGLRIEPYPYQAAMLQALEAERSVHDRHCNLIVAATGTGKTVVAALDYRALKEQAGMLPKLLFVAHRKEILQQALRTYREVLQDPAFGELLVDGHEPRKWTHVFASIQSLNSTRLDGFAPDHFEVVVIDEFHHSEAPSYQRLMEHIQPEELLGLTATPERADGANVQKFFDYRIAYELRLWEALRLQLLAPMHYFGISDGTDLSNVAWSKNRKDYEVNALTEFYIAAGDRRIKLILSEMQKRLLELSSMKALGFCVSIDHAEYMASRFNHFNVPALAVSSRNTREERAEALRRLRAGDIKILFSVDIFNEGVDIPDVNTIVLLRPTQSPTVFLQQLGRGLRLAHGKDVCTVFDFIGQQRAEFDFEARYYALTGLRGRRLEKAIEDGFPQAPPGSAVILDEVAQDEVLKNVKRFTRTSSRRLRQLISDEATTDLSRFIEHTSIPVEDIYKKKKQSWTTLLRQERLLPGLGDPHPDELLLLGRLQSLLHINDVERAEMYVRISSPDGPALSQMTDKDRAYLRMLVSSLWAHMPARTVPASLSEALDHIRSFPSISAEICQITNVTVSSSRRLPTPLPEKFGNGALYLHADYTRAEIIAALRDVEVNKLVNLPREGVWYNSDLDLDLFFVTLVKDESSFTPSTSYRDYPISPELFHWESQSSTAVDSPTAQRYIHHDDEGSTIVMAVRNSTTNEVGTAQAFTLLGEVDYVSHQSEKPIQFEWRLHRAMPPELYNQGRAVV</sequence>
<gene>
    <name evidence="4" type="ORF">QP029_09415</name>
</gene>
<dbReference type="PROSITE" id="PS50035">
    <property type="entry name" value="PLD"/>
    <property type="match status" value="1"/>
</dbReference>
<dbReference type="InterPro" id="IPR025202">
    <property type="entry name" value="PLD-like_dom"/>
</dbReference>
<dbReference type="InterPro" id="IPR027417">
    <property type="entry name" value="P-loop_NTPase"/>
</dbReference>
<dbReference type="InterPro" id="IPR052511">
    <property type="entry name" value="ATP-dep_Helicase"/>
</dbReference>
<dbReference type="InterPro" id="IPR001736">
    <property type="entry name" value="PLipase_D/transphosphatidylase"/>
</dbReference>
<dbReference type="InterPro" id="IPR001650">
    <property type="entry name" value="Helicase_C-like"/>
</dbReference>
<dbReference type="Pfam" id="PF04851">
    <property type="entry name" value="ResIII"/>
    <property type="match status" value="1"/>
</dbReference>
<dbReference type="CDD" id="cd18799">
    <property type="entry name" value="SF2_C_EcoAI-like"/>
    <property type="match status" value="1"/>
</dbReference>
<feature type="domain" description="Helicase C-terminal" evidence="3">
    <location>
        <begin position="543"/>
        <end position="700"/>
    </location>
</feature>
<dbReference type="Pfam" id="PF00271">
    <property type="entry name" value="Helicase_C"/>
    <property type="match status" value="1"/>
</dbReference>
<evidence type="ECO:0000313" key="5">
    <source>
        <dbReference type="Proteomes" id="UP001238805"/>
    </source>
</evidence>
<keyword evidence="5" id="KW-1185">Reference proteome</keyword>
<evidence type="ECO:0000259" key="2">
    <source>
        <dbReference type="PROSITE" id="PS51192"/>
    </source>
</evidence>
<evidence type="ECO:0000259" key="3">
    <source>
        <dbReference type="PROSITE" id="PS51194"/>
    </source>
</evidence>
<name>A0ABY8VK89_9CORY</name>
<dbReference type="EMBL" id="CP126970">
    <property type="protein sequence ID" value="WIM69467.1"/>
    <property type="molecule type" value="Genomic_DNA"/>
</dbReference>
<dbReference type="SUPFAM" id="SSF52540">
    <property type="entry name" value="P-loop containing nucleoside triphosphate hydrolases"/>
    <property type="match status" value="1"/>
</dbReference>
<reference evidence="4 5" key="1">
    <citation type="submission" date="2023-05" db="EMBL/GenBank/DDBJ databases">
        <title>Corynebacterium suedekumii sp. nov. and Corynebacterium breve sp. nov. isolated from raw cow's milk.</title>
        <authorList>
            <person name="Baer M.K."/>
            <person name="Mehl L."/>
            <person name="Hellmuth R."/>
            <person name="Marke G."/>
            <person name="Lipski A."/>
        </authorList>
    </citation>
    <scope>NUCLEOTIDE SEQUENCE [LARGE SCALE GENOMIC DNA]</scope>
    <source>
        <strain evidence="4 5">LM112</strain>
    </source>
</reference>
<dbReference type="SUPFAM" id="SSF56024">
    <property type="entry name" value="Phospholipase D/nuclease"/>
    <property type="match status" value="1"/>
</dbReference>
<evidence type="ECO:0000313" key="4">
    <source>
        <dbReference type="EMBL" id="WIM69467.1"/>
    </source>
</evidence>
<feature type="domain" description="PLD phosphodiesterase" evidence="1">
    <location>
        <begin position="209"/>
        <end position="240"/>
    </location>
</feature>
<dbReference type="CDD" id="cd09203">
    <property type="entry name" value="PLDc_N_DEXD_b1"/>
    <property type="match status" value="1"/>
</dbReference>
<dbReference type="SMART" id="SM00487">
    <property type="entry name" value="DEXDc"/>
    <property type="match status" value="1"/>
</dbReference>
<dbReference type="Pfam" id="PF13091">
    <property type="entry name" value="PLDc_2"/>
    <property type="match status" value="1"/>
</dbReference>
<protein>
    <submittedName>
        <fullName evidence="4">DUF3427 domain-containing protein</fullName>
    </submittedName>
</protein>
<feature type="domain" description="Helicase ATP-binding" evidence="2">
    <location>
        <begin position="326"/>
        <end position="481"/>
    </location>
</feature>